<dbReference type="AlphaFoldDB" id="A0A9N7MRL7"/>
<dbReference type="Proteomes" id="UP001153555">
    <property type="component" value="Unassembled WGS sequence"/>
</dbReference>
<keyword evidence="3" id="KW-1185">Reference proteome</keyword>
<dbReference type="GO" id="GO:0003676">
    <property type="term" value="F:nucleic acid binding"/>
    <property type="evidence" value="ECO:0007669"/>
    <property type="project" value="InterPro"/>
</dbReference>
<dbReference type="SUPFAM" id="SSF53098">
    <property type="entry name" value="Ribonuclease H-like"/>
    <property type="match status" value="1"/>
</dbReference>
<dbReference type="EMBL" id="CACSLK010008332">
    <property type="protein sequence ID" value="CAA0811235.1"/>
    <property type="molecule type" value="Genomic_DNA"/>
</dbReference>
<reference evidence="2" key="1">
    <citation type="submission" date="2019-12" db="EMBL/GenBank/DDBJ databases">
        <authorList>
            <person name="Scholes J."/>
        </authorList>
    </citation>
    <scope>NUCLEOTIDE SEQUENCE</scope>
</reference>
<dbReference type="OrthoDB" id="1750085at2759"/>
<dbReference type="GO" id="GO:0016740">
    <property type="term" value="F:transferase activity"/>
    <property type="evidence" value="ECO:0007669"/>
    <property type="project" value="UniProtKB-KW"/>
</dbReference>
<dbReference type="GO" id="GO:0004523">
    <property type="term" value="F:RNA-DNA hybrid ribonuclease activity"/>
    <property type="evidence" value="ECO:0007669"/>
    <property type="project" value="InterPro"/>
</dbReference>
<dbReference type="PANTHER" id="PTHR47723:SF13">
    <property type="entry name" value="PUTATIVE-RELATED"/>
    <property type="match status" value="1"/>
</dbReference>
<name>A0A9N7MRL7_STRHE</name>
<evidence type="ECO:0000313" key="2">
    <source>
        <dbReference type="EMBL" id="CAA0811235.1"/>
    </source>
</evidence>
<dbReference type="InterPro" id="IPR053151">
    <property type="entry name" value="RNase_H-like"/>
</dbReference>
<accession>A0A9N7MRL7</accession>
<dbReference type="PANTHER" id="PTHR47723">
    <property type="entry name" value="OS05G0353850 PROTEIN"/>
    <property type="match status" value="1"/>
</dbReference>
<protein>
    <submittedName>
        <fullName evidence="2">Polynucleotidyl transferase- ribonuclease H-like superfamily protein</fullName>
    </submittedName>
</protein>
<dbReference type="InterPro" id="IPR002156">
    <property type="entry name" value="RNaseH_domain"/>
</dbReference>
<organism evidence="2 3">
    <name type="scientific">Striga hermonthica</name>
    <name type="common">Purple witchweed</name>
    <name type="synonym">Buchnera hermonthica</name>
    <dbReference type="NCBI Taxonomy" id="68872"/>
    <lineage>
        <taxon>Eukaryota</taxon>
        <taxon>Viridiplantae</taxon>
        <taxon>Streptophyta</taxon>
        <taxon>Embryophyta</taxon>
        <taxon>Tracheophyta</taxon>
        <taxon>Spermatophyta</taxon>
        <taxon>Magnoliopsida</taxon>
        <taxon>eudicotyledons</taxon>
        <taxon>Gunneridae</taxon>
        <taxon>Pentapetalae</taxon>
        <taxon>asterids</taxon>
        <taxon>lamiids</taxon>
        <taxon>Lamiales</taxon>
        <taxon>Orobanchaceae</taxon>
        <taxon>Buchnereae</taxon>
        <taxon>Striga</taxon>
    </lineage>
</organism>
<dbReference type="InterPro" id="IPR012337">
    <property type="entry name" value="RNaseH-like_sf"/>
</dbReference>
<evidence type="ECO:0000313" key="3">
    <source>
        <dbReference type="Proteomes" id="UP001153555"/>
    </source>
</evidence>
<keyword evidence="2" id="KW-0808">Transferase</keyword>
<proteinExistence type="predicted"/>
<comment type="caution">
    <text evidence="2">The sequence shown here is derived from an EMBL/GenBank/DDBJ whole genome shotgun (WGS) entry which is preliminary data.</text>
</comment>
<gene>
    <name evidence="2" type="ORF">SHERM_12445</name>
</gene>
<dbReference type="Gene3D" id="3.30.420.10">
    <property type="entry name" value="Ribonuclease H-like superfamily/Ribonuclease H"/>
    <property type="match status" value="1"/>
</dbReference>
<dbReference type="CDD" id="cd06222">
    <property type="entry name" value="RNase_H_like"/>
    <property type="match status" value="1"/>
</dbReference>
<evidence type="ECO:0000259" key="1">
    <source>
        <dbReference type="Pfam" id="PF13456"/>
    </source>
</evidence>
<sequence length="231" mass="26097">MGSVLLPKSSSSDFFDTDQVTWVSSNLLYPPAERGANWLCIFGVTAWKLWKWRNEFIFQGTRRTGIEGVQEISTYVEGLERLVANDRKLGGLGQLRMERWIRWEKPPEGWVKVNSDGSFSPQTGLGTAGGLIRDEHGSWKGGFTVKLGACSIMAAELWGLYRGLALAWDLGFRQVEAEVDNKSVVKFTRCSEIDPGPTTWLPSQRMERWDIKSYMIRRMGFVSGSIMTFLA</sequence>
<feature type="domain" description="RNase H type-1" evidence="1">
    <location>
        <begin position="114"/>
        <end position="191"/>
    </location>
</feature>
<dbReference type="Pfam" id="PF13456">
    <property type="entry name" value="RVT_3"/>
    <property type="match status" value="1"/>
</dbReference>
<dbReference type="InterPro" id="IPR036397">
    <property type="entry name" value="RNaseH_sf"/>
</dbReference>
<dbReference type="InterPro" id="IPR044730">
    <property type="entry name" value="RNase_H-like_dom_plant"/>
</dbReference>